<dbReference type="PANTHER" id="PTHR42991">
    <property type="entry name" value="ALDEHYDE DEHYDROGENASE"/>
    <property type="match status" value="1"/>
</dbReference>
<comment type="similarity">
    <text evidence="1">Belongs to the aldehyde dehydrogenase family.</text>
</comment>
<dbReference type="NCBIfam" id="NF040869">
    <property type="entry name" value="G3PDH_Arch"/>
    <property type="match status" value="1"/>
</dbReference>
<dbReference type="OrthoDB" id="6342at2157"/>
<accession>A3DKN7</accession>
<dbReference type="GO" id="GO:0008911">
    <property type="term" value="F:lactaldehyde dehydrogenase (NAD+) activity"/>
    <property type="evidence" value="ECO:0007669"/>
    <property type="project" value="TreeGrafter"/>
</dbReference>
<evidence type="ECO:0000259" key="3">
    <source>
        <dbReference type="Pfam" id="PF00171"/>
    </source>
</evidence>
<sequence>MDRVILDFKDSLFRDIYSVRKDGVLVFKTFINGQWIDSGDYLEVHSPIDGSLIALVSKPSLELVHKTIDVMYNKGRWAVRDTPGDRRLDLLERLADLLSHHRDDIVEALVIDSGKTYSQARGEVNASIERLRKAKMDLRRLIGEYIPGDWSQLTLESEGIVRKEPYGIVLAITPFNYPLFDTVNKFTYSFVAGNAVLLKPSSLDPIPVILFVKLLEEAGFPKEAFALLTIKGSEMKEILPDRRIGAISFTGSTETGLEVMRTGGIKKYVLELGGGDPAIVLSDADIEHAAGNIAVGITSYAGQRCDAIKLILVEKPIYEEFKNKLVEELGKYKVGDPRCPAYSVGPLITKYAVDNAMKAIEDAVNKGGKILFGGKRLGDTYMEPTLIELTDKSKLFKTKLFVDEVFAPVALITPIENVDEAIEIANKRRYGLDAAIFGKDINKIRKLIRFLEVGAIYINEYPRHGIGYYPFGGRKDSGIGREGIGYSIEEVTAWKTIVYSYRGRGVWRYLL</sequence>
<dbReference type="KEGG" id="smr:Smar_0084"/>
<dbReference type="SUPFAM" id="SSF53720">
    <property type="entry name" value="ALDH-like"/>
    <property type="match status" value="1"/>
</dbReference>
<dbReference type="GO" id="GO:0008886">
    <property type="term" value="F:glyceraldehyde-3-phosphate dehydrogenase (NADP+) (non-phosphorylating) activity"/>
    <property type="evidence" value="ECO:0007669"/>
    <property type="project" value="UniProtKB-EC"/>
</dbReference>
<reference evidence="5" key="1">
    <citation type="journal article" date="2009" name="BMC Genomics">
        <title>The complete genome sequence of Staphylothermus marinus reveals differences in sulfur metabolism among heterotrophic Crenarchaeota.</title>
        <authorList>
            <person name="Anderson I.J."/>
            <person name="Dharmarajan L."/>
            <person name="Rodriguez J."/>
            <person name="Hooper S."/>
            <person name="Porat I."/>
            <person name="Ulrich L.E."/>
            <person name="Elkins J.G."/>
            <person name="Mavromatis K."/>
            <person name="Sun H."/>
            <person name="Land M."/>
            <person name="Lapidus A."/>
            <person name="Lucas S."/>
            <person name="Barry K."/>
            <person name="Huber H."/>
            <person name="Zhulin I.B."/>
            <person name="Whitman W.B."/>
            <person name="Mukhopadhyay B."/>
            <person name="Woese C."/>
            <person name="Bristow J."/>
            <person name="Kyrpides N."/>
        </authorList>
    </citation>
    <scope>NUCLEOTIDE SEQUENCE [LARGE SCALE GENOMIC DNA]</scope>
    <source>
        <strain evidence="5">ATCC 43588 / DSM 3639 / JCM 9404 / F1</strain>
    </source>
</reference>
<evidence type="ECO:0000313" key="5">
    <source>
        <dbReference type="Proteomes" id="UP000000254"/>
    </source>
</evidence>
<gene>
    <name evidence="4" type="ordered locus">Smar_0084</name>
</gene>
<keyword evidence="5" id="KW-1185">Reference proteome</keyword>
<dbReference type="STRING" id="399550.Smar_0084"/>
<proteinExistence type="inferred from homology"/>
<reference evidence="4 5" key="2">
    <citation type="journal article" date="2009" name="Stand. Genomic Sci.">
        <title>Complete genome sequence of Staphylothermus marinus Stetter and Fiala 1986 type strain F1.</title>
        <authorList>
            <person name="Anderson I.J."/>
            <person name="Sun H."/>
            <person name="Lapidus A."/>
            <person name="Copeland A."/>
            <person name="Glavina Del Rio T."/>
            <person name="Tice H."/>
            <person name="Dalin E."/>
            <person name="Lucas S."/>
            <person name="Barry K."/>
            <person name="Land M."/>
            <person name="Richardson P."/>
            <person name="Huber H."/>
            <person name="Kyrpides N.C."/>
        </authorList>
    </citation>
    <scope>NUCLEOTIDE SEQUENCE [LARGE SCALE GENOMIC DNA]</scope>
    <source>
        <strain evidence="5">ATCC 43588 / DSM 3639 / JCM 9404 / F1</strain>
    </source>
</reference>
<dbReference type="Gene3D" id="3.40.309.10">
    <property type="entry name" value="Aldehyde Dehydrogenase, Chain A, domain 2"/>
    <property type="match status" value="1"/>
</dbReference>
<dbReference type="InterPro" id="IPR053489">
    <property type="entry name" value="NAD(P)-GAP_dehydrogenase"/>
</dbReference>
<dbReference type="GeneID" id="4906501"/>
<dbReference type="Pfam" id="PF00171">
    <property type="entry name" value="Aldedh"/>
    <property type="match status" value="1"/>
</dbReference>
<evidence type="ECO:0000256" key="1">
    <source>
        <dbReference type="ARBA" id="ARBA00009986"/>
    </source>
</evidence>
<dbReference type="InterPro" id="IPR016161">
    <property type="entry name" value="Ald_DH/histidinol_DH"/>
</dbReference>
<dbReference type="InterPro" id="IPR015590">
    <property type="entry name" value="Aldehyde_DH_dom"/>
</dbReference>
<dbReference type="eggNOG" id="arCOG01252">
    <property type="taxonomic scope" value="Archaea"/>
</dbReference>
<dbReference type="PANTHER" id="PTHR42991:SF1">
    <property type="entry name" value="ALDEHYDE DEHYDROGENASE"/>
    <property type="match status" value="1"/>
</dbReference>
<evidence type="ECO:0000256" key="2">
    <source>
        <dbReference type="ARBA" id="ARBA00023002"/>
    </source>
</evidence>
<dbReference type="RefSeq" id="WP_011838388.1">
    <property type="nucleotide sequence ID" value="NC_009033.1"/>
</dbReference>
<organism evidence="4 5">
    <name type="scientific">Staphylothermus marinus (strain ATCC 43588 / DSM 3639 / JCM 9404 / F1)</name>
    <dbReference type="NCBI Taxonomy" id="399550"/>
    <lineage>
        <taxon>Archaea</taxon>
        <taxon>Thermoproteota</taxon>
        <taxon>Thermoprotei</taxon>
        <taxon>Desulfurococcales</taxon>
        <taxon>Desulfurococcaceae</taxon>
        <taxon>Staphylothermus</taxon>
    </lineage>
</organism>
<protein>
    <submittedName>
        <fullName evidence="4">Nonphosphorylating glyceraldehyde-3-phosphate dehydrogenase</fullName>
        <ecNumber evidence="4">1.2.1.9</ecNumber>
    </submittedName>
</protein>
<dbReference type="Proteomes" id="UP000000254">
    <property type="component" value="Chromosome"/>
</dbReference>
<dbReference type="Gene3D" id="3.40.605.10">
    <property type="entry name" value="Aldehyde Dehydrogenase, Chain A, domain 1"/>
    <property type="match status" value="1"/>
</dbReference>
<dbReference type="EC" id="1.2.1.9" evidence="4"/>
<dbReference type="HOGENOM" id="CLU_005391_1_0_2"/>
<dbReference type="InterPro" id="IPR016162">
    <property type="entry name" value="Ald_DH_N"/>
</dbReference>
<feature type="domain" description="Aldehyde dehydrogenase" evidence="3">
    <location>
        <begin position="35"/>
        <end position="497"/>
    </location>
</feature>
<dbReference type="EMBL" id="CP000575">
    <property type="protein sequence ID" value="ABN69197.1"/>
    <property type="molecule type" value="Genomic_DNA"/>
</dbReference>
<keyword evidence="2 4" id="KW-0560">Oxidoreductase</keyword>
<name>A3DKN7_STAMF</name>
<dbReference type="AlphaFoldDB" id="A3DKN7"/>
<dbReference type="InterPro" id="IPR016163">
    <property type="entry name" value="Ald_DH_C"/>
</dbReference>
<dbReference type="InterPro" id="IPR051020">
    <property type="entry name" value="ALDH-related_metabolic_enz"/>
</dbReference>
<evidence type="ECO:0000313" key="4">
    <source>
        <dbReference type="EMBL" id="ABN69197.1"/>
    </source>
</evidence>